<accession>A0A367GKU1</accession>
<keyword evidence="9" id="KW-1185">Reference proteome</keyword>
<keyword evidence="5" id="KW-0073">Auxin biosynthesis</keyword>
<dbReference type="PANTHER" id="PTHR10742">
    <property type="entry name" value="FLAVIN MONOAMINE OXIDASE"/>
    <property type="match status" value="1"/>
</dbReference>
<evidence type="ECO:0000256" key="6">
    <source>
        <dbReference type="ARBA" id="ARBA00047321"/>
    </source>
</evidence>
<dbReference type="GO" id="GO:0009851">
    <property type="term" value="P:auxin biosynthetic process"/>
    <property type="evidence" value="ECO:0007669"/>
    <property type="project" value="UniProtKB-KW"/>
</dbReference>
<proteinExistence type="inferred from homology"/>
<evidence type="ECO:0000256" key="4">
    <source>
        <dbReference type="ARBA" id="ARBA00017871"/>
    </source>
</evidence>
<dbReference type="Gene3D" id="3.50.50.60">
    <property type="entry name" value="FAD/NAD(P)-binding domain"/>
    <property type="match status" value="1"/>
</dbReference>
<dbReference type="SUPFAM" id="SSF54373">
    <property type="entry name" value="FAD-linked reductases, C-terminal domain"/>
    <property type="match status" value="1"/>
</dbReference>
<comment type="catalytic activity">
    <reaction evidence="6">
        <text>L-tryptophan + O2 = indole-3-acetamide + CO2 + H2O</text>
        <dbReference type="Rhea" id="RHEA:16165"/>
        <dbReference type="ChEBI" id="CHEBI:15377"/>
        <dbReference type="ChEBI" id="CHEBI:15379"/>
        <dbReference type="ChEBI" id="CHEBI:16031"/>
        <dbReference type="ChEBI" id="CHEBI:16526"/>
        <dbReference type="ChEBI" id="CHEBI:57912"/>
        <dbReference type="EC" id="1.13.12.3"/>
    </reaction>
</comment>
<dbReference type="Proteomes" id="UP000253209">
    <property type="component" value="Unassembled WGS sequence"/>
</dbReference>
<dbReference type="PRINTS" id="PR00420">
    <property type="entry name" value="RNGMNOXGNASE"/>
</dbReference>
<dbReference type="AlphaFoldDB" id="A0A367GKU1"/>
<protein>
    <recommendedName>
        <fullName evidence="4">Tryptophan 2-monooxygenase</fullName>
        <ecNumber evidence="3">1.13.12.3</ecNumber>
    </recommendedName>
</protein>
<evidence type="ECO:0000256" key="2">
    <source>
        <dbReference type="ARBA" id="ARBA00005833"/>
    </source>
</evidence>
<name>A0A367GKU1_9SPHI</name>
<dbReference type="InterPro" id="IPR002937">
    <property type="entry name" value="Amino_oxidase"/>
</dbReference>
<evidence type="ECO:0000256" key="1">
    <source>
        <dbReference type="ARBA" id="ARBA00004814"/>
    </source>
</evidence>
<sequence>MITANIKPLWFGFLLRFFYFTVSHLHSKSGLQTLSWHHLFMNKTDVLIIGAGASGLMAAYQLTKAGKTVTVLEARNRTGGRIHSINNELFFKHAEFGAEFIHGNLPVTLSMLQEAGIPYSNAGGEAWEYNDGSFKKSEQFDAGWDRLLEKLKELKKDMPANDFVQQHFPGEDFEKLRESVWNYVSGYDTADPRKASAFALRSELENDDENAQYRPKGGYCMLINYLANACRAAGNQIVLNTVVKEVLWEKHNVKLIAANNDTYYADKLIIALPLGVLKANSGEHGALTFHPAVIKQIEAIHQLGFGAVIKVLLEFDQPFWEHGALEMPEGEGLKNMGFLFIGEAIPTWWTQSPQRSTLLTGWLGGPAAFDKKDLSDDEILQLSLISLSNVFKIPTEKLKAKLVAWRTANWTADPFTRGSYAYDTVSSPAARMVLDKPIEDTLYFAGEYLYDGPAMGTVEAALTSGMKAAKKVI</sequence>
<comment type="pathway">
    <text evidence="1">Plant hormone metabolism; auxin biosynthesis.</text>
</comment>
<reference evidence="8 9" key="1">
    <citation type="submission" date="2018-05" db="EMBL/GenBank/DDBJ databases">
        <title>Mucilaginibacter hurinus sp. nov., isolated from briquette warehouse soil.</title>
        <authorList>
            <person name="Choi L."/>
        </authorList>
    </citation>
    <scope>NUCLEOTIDE SEQUENCE [LARGE SCALE GENOMIC DNA]</scope>
    <source>
        <strain evidence="8 9">ZR32</strain>
    </source>
</reference>
<comment type="caution">
    <text evidence="8">The sequence shown here is derived from an EMBL/GenBank/DDBJ whole genome shotgun (WGS) entry which is preliminary data.</text>
</comment>
<dbReference type="Pfam" id="PF01593">
    <property type="entry name" value="Amino_oxidase"/>
    <property type="match status" value="1"/>
</dbReference>
<gene>
    <name evidence="8" type="ORF">DJ568_14570</name>
</gene>
<evidence type="ECO:0000256" key="5">
    <source>
        <dbReference type="ARBA" id="ARBA00023070"/>
    </source>
</evidence>
<dbReference type="InterPro" id="IPR050281">
    <property type="entry name" value="Flavin_monoamine_oxidase"/>
</dbReference>
<comment type="similarity">
    <text evidence="2">Belongs to the tryptophan 2-monooxygenase family.</text>
</comment>
<evidence type="ECO:0000256" key="3">
    <source>
        <dbReference type="ARBA" id="ARBA00012535"/>
    </source>
</evidence>
<feature type="domain" description="Amine oxidase" evidence="7">
    <location>
        <begin position="54"/>
        <end position="473"/>
    </location>
</feature>
<dbReference type="GO" id="GO:0050361">
    <property type="term" value="F:tryptophan 2-monooxygenase activity"/>
    <property type="evidence" value="ECO:0007669"/>
    <property type="project" value="UniProtKB-EC"/>
</dbReference>
<evidence type="ECO:0000313" key="9">
    <source>
        <dbReference type="Proteomes" id="UP000253209"/>
    </source>
</evidence>
<organism evidence="8 9">
    <name type="scientific">Mucilaginibacter hurinus</name>
    <dbReference type="NCBI Taxonomy" id="2201324"/>
    <lineage>
        <taxon>Bacteria</taxon>
        <taxon>Pseudomonadati</taxon>
        <taxon>Bacteroidota</taxon>
        <taxon>Sphingobacteriia</taxon>
        <taxon>Sphingobacteriales</taxon>
        <taxon>Sphingobacteriaceae</taxon>
        <taxon>Mucilaginibacter</taxon>
    </lineage>
</organism>
<evidence type="ECO:0000313" key="8">
    <source>
        <dbReference type="EMBL" id="RCH54102.1"/>
    </source>
</evidence>
<dbReference type="SUPFAM" id="SSF51905">
    <property type="entry name" value="FAD/NAD(P)-binding domain"/>
    <property type="match status" value="1"/>
</dbReference>
<dbReference type="EMBL" id="QGDC01000008">
    <property type="protein sequence ID" value="RCH54102.1"/>
    <property type="molecule type" value="Genomic_DNA"/>
</dbReference>
<dbReference type="InterPro" id="IPR036188">
    <property type="entry name" value="FAD/NAD-bd_sf"/>
</dbReference>
<evidence type="ECO:0000259" key="7">
    <source>
        <dbReference type="Pfam" id="PF01593"/>
    </source>
</evidence>
<dbReference type="PANTHER" id="PTHR10742:SF410">
    <property type="entry name" value="LYSINE-SPECIFIC HISTONE DEMETHYLASE 2"/>
    <property type="match status" value="1"/>
</dbReference>
<dbReference type="EC" id="1.13.12.3" evidence="3"/>